<dbReference type="EMBL" id="WSZK01000015">
    <property type="protein sequence ID" value="MWG34873.1"/>
    <property type="molecule type" value="Genomic_DNA"/>
</dbReference>
<dbReference type="PANTHER" id="PTHR43283">
    <property type="entry name" value="BETA-LACTAMASE-RELATED"/>
    <property type="match status" value="1"/>
</dbReference>
<comment type="caution">
    <text evidence="2">The sequence shown here is derived from an EMBL/GenBank/DDBJ whole genome shotgun (WGS) entry which is preliminary data.</text>
</comment>
<dbReference type="Gene3D" id="3.40.710.10">
    <property type="entry name" value="DD-peptidase/beta-lactamase superfamily"/>
    <property type="match status" value="1"/>
</dbReference>
<protein>
    <submittedName>
        <fullName evidence="2">Serine hydrolase</fullName>
    </submittedName>
</protein>
<reference evidence="2 3" key="1">
    <citation type="submission" date="2019-12" db="EMBL/GenBank/DDBJ databases">
        <title>Halocatena pleomorpha gen. nov. sp. nov., an extremely halophilic archaeon of family Halobacteriaceae isolated from saltpan soil.</title>
        <authorList>
            <person name="Pal Y."/>
            <person name="Verma A."/>
            <person name="Krishnamurthi S."/>
            <person name="Kumar P."/>
        </authorList>
    </citation>
    <scope>NUCLEOTIDE SEQUENCE [LARGE SCALE GENOMIC DNA]</scope>
    <source>
        <strain evidence="2 3">JCM 16495</strain>
    </source>
</reference>
<name>A0A6B0GQD2_9EURY</name>
<accession>A0A6B0GQD2</accession>
<dbReference type="InterPro" id="IPR001466">
    <property type="entry name" value="Beta-lactam-related"/>
</dbReference>
<dbReference type="SUPFAM" id="SSF56601">
    <property type="entry name" value="beta-lactamase/transpeptidase-like"/>
    <property type="match status" value="1"/>
</dbReference>
<dbReference type="RefSeq" id="WP_158204509.1">
    <property type="nucleotide sequence ID" value="NZ_WSZK01000015.1"/>
</dbReference>
<feature type="domain" description="Beta-lactamase-related" evidence="1">
    <location>
        <begin position="24"/>
        <end position="332"/>
    </location>
</feature>
<evidence type="ECO:0000313" key="3">
    <source>
        <dbReference type="Proteomes" id="UP000451471"/>
    </source>
</evidence>
<organism evidence="2 3">
    <name type="scientific">Halomarina oriensis</name>
    <dbReference type="NCBI Taxonomy" id="671145"/>
    <lineage>
        <taxon>Archaea</taxon>
        <taxon>Methanobacteriati</taxon>
        <taxon>Methanobacteriota</taxon>
        <taxon>Stenosarchaea group</taxon>
        <taxon>Halobacteria</taxon>
        <taxon>Halobacteriales</taxon>
        <taxon>Natronomonadaceae</taxon>
        <taxon>Halomarina</taxon>
    </lineage>
</organism>
<dbReference type="Proteomes" id="UP000451471">
    <property type="component" value="Unassembled WGS sequence"/>
</dbReference>
<gene>
    <name evidence="2" type="ORF">GQS65_10275</name>
</gene>
<dbReference type="InterPro" id="IPR012338">
    <property type="entry name" value="Beta-lactam/transpept-like"/>
</dbReference>
<dbReference type="AlphaFoldDB" id="A0A6B0GQD2"/>
<evidence type="ECO:0000313" key="2">
    <source>
        <dbReference type="EMBL" id="MWG34873.1"/>
    </source>
</evidence>
<dbReference type="OrthoDB" id="111095at2157"/>
<evidence type="ECO:0000259" key="1">
    <source>
        <dbReference type="Pfam" id="PF00144"/>
    </source>
</evidence>
<dbReference type="InterPro" id="IPR050789">
    <property type="entry name" value="Diverse_Enzym_Activities"/>
</dbReference>
<keyword evidence="3" id="KW-1185">Reference proteome</keyword>
<dbReference type="GO" id="GO:0016787">
    <property type="term" value="F:hydrolase activity"/>
    <property type="evidence" value="ECO:0007669"/>
    <property type="project" value="UniProtKB-KW"/>
</dbReference>
<proteinExistence type="predicted"/>
<sequence>MAPRNSLPSTTVRDVERYLDDWRADVDGPGLGVAVVDRESLLYAEGFGDRSTDPQEPATPDTVYGVGSIAKVATAVAVLQLAERGALALDDPVSEHLPVLEDAPGDPVTVGDLLSHSSGLPRGFYAQREAMDRTELFEFVDDLARERVTDEDRYMYCNAGFVVLGELVASADGRAFPTYADEEMFTPLGMDRSTFDPAAVPDDDLMTGHHPDGTPTSIEAFADDFRHAGPSGGLLSTVRDLGTLLRWLLNRGELDGRRVLESESVEAMTTRQSPPLPTVDGTAPGYGYGLEVSECLGEPLVEHQGGIHVSGGYVGALPERGYGVAVACNGTARGIVSTGKAILALVCGERPEEAVRLLAARERVAAVTGTYGTGRSEMTVEVEPGPLGTVQVTAEGRDLSFTASPVWDDPPYSYAVAMGGGVCWRADFHETAVGMDLLLSTGKWTTRLSRK</sequence>
<keyword evidence="2" id="KW-0378">Hydrolase</keyword>
<dbReference type="Pfam" id="PF00144">
    <property type="entry name" value="Beta-lactamase"/>
    <property type="match status" value="1"/>
</dbReference>